<dbReference type="InterPro" id="IPR001254">
    <property type="entry name" value="Trypsin_dom"/>
</dbReference>
<dbReference type="PROSITE" id="PS00134">
    <property type="entry name" value="TRYPSIN_HIS"/>
    <property type="match status" value="1"/>
</dbReference>
<name>A0ABZ2LJW2_9BACT</name>
<dbReference type="SUPFAM" id="SSF50494">
    <property type="entry name" value="Trypsin-like serine proteases"/>
    <property type="match status" value="1"/>
</dbReference>
<dbReference type="PANTHER" id="PTHR15462:SF8">
    <property type="entry name" value="SERINE PROTEASE"/>
    <property type="match status" value="1"/>
</dbReference>
<gene>
    <name evidence="4" type="ORF">LVJ94_06955</name>
</gene>
<dbReference type="Proteomes" id="UP001374803">
    <property type="component" value="Chromosome"/>
</dbReference>
<keyword evidence="5" id="KW-1185">Reference proteome</keyword>
<dbReference type="Pfam" id="PF00089">
    <property type="entry name" value="Trypsin"/>
    <property type="match status" value="1"/>
</dbReference>
<dbReference type="EC" id="3.4.21.-" evidence="4"/>
<keyword evidence="4" id="KW-0378">Hydrolase</keyword>
<reference evidence="4" key="1">
    <citation type="submission" date="2021-12" db="EMBL/GenBank/DDBJ databases">
        <title>Discovery of the Pendulisporaceae a myxobacterial family with distinct sporulation behavior and unique specialized metabolism.</title>
        <authorList>
            <person name="Garcia R."/>
            <person name="Popoff A."/>
            <person name="Bader C.D."/>
            <person name="Loehr J."/>
            <person name="Walesch S."/>
            <person name="Walt C."/>
            <person name="Boldt J."/>
            <person name="Bunk B."/>
            <person name="Haeckl F.J.F.P.J."/>
            <person name="Gunesch A.P."/>
            <person name="Birkelbach J."/>
            <person name="Nuebel U."/>
            <person name="Pietschmann T."/>
            <person name="Bach T."/>
            <person name="Mueller R."/>
        </authorList>
    </citation>
    <scope>NUCLEOTIDE SEQUENCE</scope>
    <source>
        <strain evidence="4">MSr11367</strain>
    </source>
</reference>
<evidence type="ECO:0000256" key="1">
    <source>
        <dbReference type="ARBA" id="ARBA00022729"/>
    </source>
</evidence>
<feature type="domain" description="Peptidase S1" evidence="3">
    <location>
        <begin position="22"/>
        <end position="304"/>
    </location>
</feature>
<dbReference type="PANTHER" id="PTHR15462">
    <property type="entry name" value="SERINE PROTEASE"/>
    <property type="match status" value="1"/>
</dbReference>
<sequence length="305" mass="32476">MVSLGCAGAPQDADETDEVESPLSGKDGVAPPIAAEGQFASTIHLSTLKVQCTATKVGPRHILTAGHCSLNESGKIEEPFKSGGTLYVSNKAKLVPPGCTRNEPACFVTKEQTALELGYEKVTVEKTVLEPAYAKYPEATGGGSDLAVILLTVESAEKIKDIPSAKIDYSVVRSGDALTLQGYGEDCMQFNERPELRYAGAKAVPSLRATTPDPDLNPPPPPISAALRKKIEKVLFFTDANLRGGPTLCPGDSGAPVFRKGKPNIVVGVNSTGWHDSQSYSNWHVRLDDKTDSNVAKWLKSILAQ</sequence>
<dbReference type="RefSeq" id="WP_394840367.1">
    <property type="nucleotide sequence ID" value="NZ_CP089929.1"/>
</dbReference>
<dbReference type="PROSITE" id="PS50240">
    <property type="entry name" value="TRYPSIN_DOM"/>
    <property type="match status" value="1"/>
</dbReference>
<keyword evidence="1" id="KW-0732">Signal</keyword>
<dbReference type="InterPro" id="IPR050966">
    <property type="entry name" value="Glutamyl_endopeptidase"/>
</dbReference>
<dbReference type="Gene3D" id="2.40.10.10">
    <property type="entry name" value="Trypsin-like serine proteases"/>
    <property type="match status" value="1"/>
</dbReference>
<evidence type="ECO:0000313" key="4">
    <source>
        <dbReference type="EMBL" id="WXB10690.1"/>
    </source>
</evidence>
<protein>
    <submittedName>
        <fullName evidence="4">Trypsin-like serine protease</fullName>
        <ecNumber evidence="4">3.4.21.-</ecNumber>
    </submittedName>
</protein>
<accession>A0ABZ2LJW2</accession>
<proteinExistence type="predicted"/>
<dbReference type="InterPro" id="IPR043504">
    <property type="entry name" value="Peptidase_S1_PA_chymotrypsin"/>
</dbReference>
<dbReference type="EMBL" id="CP089983">
    <property type="protein sequence ID" value="WXB10690.1"/>
    <property type="molecule type" value="Genomic_DNA"/>
</dbReference>
<evidence type="ECO:0000259" key="3">
    <source>
        <dbReference type="PROSITE" id="PS50240"/>
    </source>
</evidence>
<dbReference type="InterPro" id="IPR018114">
    <property type="entry name" value="TRYPSIN_HIS"/>
</dbReference>
<evidence type="ECO:0000256" key="2">
    <source>
        <dbReference type="SAM" id="MobiDB-lite"/>
    </source>
</evidence>
<evidence type="ECO:0000313" key="5">
    <source>
        <dbReference type="Proteomes" id="UP001374803"/>
    </source>
</evidence>
<dbReference type="GO" id="GO:0016787">
    <property type="term" value="F:hydrolase activity"/>
    <property type="evidence" value="ECO:0007669"/>
    <property type="project" value="UniProtKB-KW"/>
</dbReference>
<organism evidence="4 5">
    <name type="scientific">Pendulispora rubella</name>
    <dbReference type="NCBI Taxonomy" id="2741070"/>
    <lineage>
        <taxon>Bacteria</taxon>
        <taxon>Pseudomonadati</taxon>
        <taxon>Myxococcota</taxon>
        <taxon>Myxococcia</taxon>
        <taxon>Myxococcales</taxon>
        <taxon>Sorangiineae</taxon>
        <taxon>Pendulisporaceae</taxon>
        <taxon>Pendulispora</taxon>
    </lineage>
</organism>
<dbReference type="InterPro" id="IPR009003">
    <property type="entry name" value="Peptidase_S1_PA"/>
</dbReference>
<feature type="region of interest" description="Disordered" evidence="2">
    <location>
        <begin position="1"/>
        <end position="31"/>
    </location>
</feature>